<evidence type="ECO:0000313" key="3">
    <source>
        <dbReference type="Proteomes" id="UP001180087"/>
    </source>
</evidence>
<dbReference type="EMBL" id="CP129113">
    <property type="protein sequence ID" value="WLV23692.1"/>
    <property type="molecule type" value="Genomic_DNA"/>
</dbReference>
<gene>
    <name evidence="2" type="ORF">QR721_08540</name>
</gene>
<keyword evidence="1" id="KW-1133">Transmembrane helix</keyword>
<keyword evidence="1" id="KW-0812">Transmembrane</keyword>
<name>A0ABY9KVB0_9BACI</name>
<evidence type="ECO:0000313" key="2">
    <source>
        <dbReference type="EMBL" id="WLV23692.1"/>
    </source>
</evidence>
<sequence>MIRSKLAIISSFVFLGICLYSFFPFPNNPLLRAQATFMNFPIQDQNGYVLSGIFCSALFIISFVLLAVGVKKHRIRTVILVFVLYLFLPNVAITLYQGTVASGIFAISYDKDGSCHFESIRENLLNGECTLTLRNHSNHTVSFSMQFLDNDLKPVYRTESLMNEPKLEKVTLKPNEKRTIHLEKKIDISKISRTISGGTSNDIHFKLIAGEFERDF</sequence>
<evidence type="ECO:0000256" key="1">
    <source>
        <dbReference type="SAM" id="Phobius"/>
    </source>
</evidence>
<feature type="transmembrane region" description="Helical" evidence="1">
    <location>
        <begin position="47"/>
        <end position="70"/>
    </location>
</feature>
<reference evidence="2" key="1">
    <citation type="submission" date="2023-06" db="EMBL/GenBank/DDBJ databases">
        <title>A Treasure from Seagulls: Isolation and Description of Aciduricobacillus qingdaonensis gen. nov., sp. nov., a Rare Obligately Uric Acid-utilizing Member in the Family Bacillaceae.</title>
        <authorList>
            <person name="Liu W."/>
            <person name="Wang B."/>
        </authorList>
    </citation>
    <scope>NUCLEOTIDE SEQUENCE</scope>
    <source>
        <strain evidence="2">44XB</strain>
    </source>
</reference>
<dbReference type="RefSeq" id="WP_348025954.1">
    <property type="nucleotide sequence ID" value="NZ_CP129113.1"/>
</dbReference>
<organism evidence="2 3">
    <name type="scientific">Aciduricibacillus chroicocephali</name>
    <dbReference type="NCBI Taxonomy" id="3054939"/>
    <lineage>
        <taxon>Bacteria</taxon>
        <taxon>Bacillati</taxon>
        <taxon>Bacillota</taxon>
        <taxon>Bacilli</taxon>
        <taxon>Bacillales</taxon>
        <taxon>Bacillaceae</taxon>
        <taxon>Aciduricibacillus</taxon>
    </lineage>
</organism>
<keyword evidence="1" id="KW-0472">Membrane</keyword>
<protein>
    <submittedName>
        <fullName evidence="2">Uncharacterized protein</fullName>
    </submittedName>
</protein>
<feature type="transmembrane region" description="Helical" evidence="1">
    <location>
        <begin position="77"/>
        <end position="96"/>
    </location>
</feature>
<proteinExistence type="predicted"/>
<feature type="transmembrane region" description="Helical" evidence="1">
    <location>
        <begin position="7"/>
        <end position="27"/>
    </location>
</feature>
<dbReference type="Proteomes" id="UP001180087">
    <property type="component" value="Chromosome"/>
</dbReference>
<accession>A0ABY9KVB0</accession>
<keyword evidence="3" id="KW-1185">Reference proteome</keyword>